<keyword evidence="2" id="KW-1185">Reference proteome</keyword>
<name>A0ABP1RA59_9HEXA</name>
<protein>
    <submittedName>
        <fullName evidence="1">Uncharacterized protein</fullName>
    </submittedName>
</protein>
<organism evidence="1 2">
    <name type="scientific">Orchesella dallaii</name>
    <dbReference type="NCBI Taxonomy" id="48710"/>
    <lineage>
        <taxon>Eukaryota</taxon>
        <taxon>Metazoa</taxon>
        <taxon>Ecdysozoa</taxon>
        <taxon>Arthropoda</taxon>
        <taxon>Hexapoda</taxon>
        <taxon>Collembola</taxon>
        <taxon>Entomobryomorpha</taxon>
        <taxon>Entomobryoidea</taxon>
        <taxon>Orchesellidae</taxon>
        <taxon>Orchesellinae</taxon>
        <taxon>Orchesella</taxon>
    </lineage>
</organism>
<dbReference type="EMBL" id="CAXLJM020000065">
    <property type="protein sequence ID" value="CAL8121538.1"/>
    <property type="molecule type" value="Genomic_DNA"/>
</dbReference>
<proteinExistence type="predicted"/>
<sequence>MSPNDFAQICISAEDVEKVWENMWAAQPPTKTEILILSNTLKRRINVYIMGEERRMDAGVFYDANPIEGREKYCLSFVKFKNTHYPLLSKELSRNSVAAVSTAVLANHKNSDPENMLGIVS</sequence>
<comment type="caution">
    <text evidence="1">The sequence shown here is derived from an EMBL/GenBank/DDBJ whole genome shotgun (WGS) entry which is preliminary data.</text>
</comment>
<reference evidence="1 2" key="1">
    <citation type="submission" date="2024-08" db="EMBL/GenBank/DDBJ databases">
        <authorList>
            <person name="Cucini C."/>
            <person name="Frati F."/>
        </authorList>
    </citation>
    <scope>NUCLEOTIDE SEQUENCE [LARGE SCALE GENOMIC DNA]</scope>
</reference>
<evidence type="ECO:0000313" key="2">
    <source>
        <dbReference type="Proteomes" id="UP001642540"/>
    </source>
</evidence>
<gene>
    <name evidence="1" type="ORF">ODALV1_LOCUS19434</name>
</gene>
<evidence type="ECO:0000313" key="1">
    <source>
        <dbReference type="EMBL" id="CAL8121538.1"/>
    </source>
</evidence>
<accession>A0ABP1RA59</accession>
<dbReference type="Proteomes" id="UP001642540">
    <property type="component" value="Unassembled WGS sequence"/>
</dbReference>